<dbReference type="SUPFAM" id="SSF54211">
    <property type="entry name" value="Ribosomal protein S5 domain 2-like"/>
    <property type="match status" value="1"/>
</dbReference>
<dbReference type="PIRSF" id="PIRSF000530">
    <property type="entry name" value="Galactokinase"/>
    <property type="match status" value="1"/>
</dbReference>
<dbReference type="InterPro" id="IPR019539">
    <property type="entry name" value="GalKase_N"/>
</dbReference>
<dbReference type="SUPFAM" id="SSF55060">
    <property type="entry name" value="GHMP Kinase, C-terminal domain"/>
    <property type="match status" value="1"/>
</dbReference>
<dbReference type="HOGENOM" id="CLU_017814_2_0_1"/>
<evidence type="ECO:0000313" key="5">
    <source>
        <dbReference type="EMBL" id="EEB15123.1"/>
    </source>
</evidence>
<gene>
    <name evidence="6" type="primary">8231950</name>
    <name evidence="5" type="ORF">Phum_PHUM349850</name>
</gene>
<dbReference type="OMA" id="VMPCAIN"/>
<reference evidence="6" key="3">
    <citation type="submission" date="2021-02" db="UniProtKB">
        <authorList>
            <consortium name="EnsemblMetazoa"/>
        </authorList>
    </citation>
    <scope>IDENTIFICATION</scope>
    <source>
        <strain evidence="6">USDA</strain>
    </source>
</reference>
<keyword evidence="1" id="KW-0547">Nucleotide-binding</keyword>
<evidence type="ECO:0000259" key="4">
    <source>
        <dbReference type="Pfam" id="PF10509"/>
    </source>
</evidence>
<dbReference type="GO" id="GO:0005524">
    <property type="term" value="F:ATP binding"/>
    <property type="evidence" value="ECO:0007669"/>
    <property type="project" value="UniProtKB-KW"/>
</dbReference>
<keyword evidence="5" id="KW-0418">Kinase</keyword>
<organism>
    <name type="scientific">Pediculus humanus subsp. corporis</name>
    <name type="common">Body louse</name>
    <dbReference type="NCBI Taxonomy" id="121224"/>
    <lineage>
        <taxon>Eukaryota</taxon>
        <taxon>Metazoa</taxon>
        <taxon>Ecdysozoa</taxon>
        <taxon>Arthropoda</taxon>
        <taxon>Hexapoda</taxon>
        <taxon>Insecta</taxon>
        <taxon>Pterygota</taxon>
        <taxon>Neoptera</taxon>
        <taxon>Paraneoptera</taxon>
        <taxon>Psocodea</taxon>
        <taxon>Troctomorpha</taxon>
        <taxon>Phthiraptera</taxon>
        <taxon>Anoplura</taxon>
        <taxon>Pediculidae</taxon>
        <taxon>Pediculus</taxon>
    </lineage>
</organism>
<feature type="domain" description="Galactokinase N-terminal" evidence="4">
    <location>
        <begin position="29"/>
        <end position="76"/>
    </location>
</feature>
<dbReference type="EMBL" id="AAZO01004067">
    <property type="status" value="NOT_ANNOTATED_CDS"/>
    <property type="molecule type" value="Genomic_DNA"/>
</dbReference>
<dbReference type="EMBL" id="DS235354">
    <property type="protein sequence ID" value="EEB15123.1"/>
    <property type="molecule type" value="Genomic_DNA"/>
</dbReference>
<evidence type="ECO:0000256" key="2">
    <source>
        <dbReference type="ARBA" id="ARBA00022840"/>
    </source>
</evidence>
<evidence type="ECO:0000259" key="3">
    <source>
        <dbReference type="Pfam" id="PF08544"/>
    </source>
</evidence>
<dbReference type="Pfam" id="PF08544">
    <property type="entry name" value="GHMP_kinases_C"/>
    <property type="match status" value="1"/>
</dbReference>
<dbReference type="Pfam" id="PF10509">
    <property type="entry name" value="GalKase_gal_bdg"/>
    <property type="match status" value="1"/>
</dbReference>
<dbReference type="STRING" id="121224.E0VP18"/>
<dbReference type="PANTHER" id="PTHR10457">
    <property type="entry name" value="MEVALONATE KINASE/GALACTOKINASE"/>
    <property type="match status" value="1"/>
</dbReference>
<sequence>MFVTRTDFLRTLFAQPIPSVKTLTRKAMEEFQSLYGNQPEAIGVAPGNITLFGEFMEFHLGYIICMALPMVVVTVGGRNDSVYFSVKTLSKKVEKPNTMKSPLPCVRTLKNEERNWVNSVIGCVSEFKGHVPGFNAVITSSLPIKFGFRSCSALQASIYTFLENLTQEYSFDLFEKADRCTKTEHEIQLYPSELISKCSSIKFFPTFICKEGHLMFINCKRHKISQYFFDHPSYVFLLGSCKNNTSTVTIESLDKRLRKCIKALEILGRNSLLNADLKHLRCLRKRDASEETIKRVKYVITEHQRTEEAIKAIKSEDYERLGALMNQSHVSLRDDYEVSSPQIETLINLAKKVKGVLGAKMIGNGLNATIIILVKITEAENCIRYIRKNYKPKEDKPFFFVTKPSEGAFMMNPNTDLTIIP</sequence>
<evidence type="ECO:0000256" key="1">
    <source>
        <dbReference type="ARBA" id="ARBA00022741"/>
    </source>
</evidence>
<dbReference type="InterPro" id="IPR014721">
    <property type="entry name" value="Ribsml_uS5_D2-typ_fold_subgr"/>
</dbReference>
<dbReference type="VEuPathDB" id="VectorBase:PHUM349850"/>
<dbReference type="InterPro" id="IPR013750">
    <property type="entry name" value="GHMP_kinase_C_dom"/>
</dbReference>
<dbReference type="PRINTS" id="PR00959">
    <property type="entry name" value="MEVGALKINASE"/>
</dbReference>
<dbReference type="AlphaFoldDB" id="E0VP18"/>
<dbReference type="eggNOG" id="KOG0631">
    <property type="taxonomic scope" value="Eukaryota"/>
</dbReference>
<dbReference type="InterPro" id="IPR036554">
    <property type="entry name" value="GHMP_kinase_C_sf"/>
</dbReference>
<dbReference type="OrthoDB" id="275179at2759"/>
<keyword evidence="2" id="KW-0067">ATP-binding</keyword>
<dbReference type="InterPro" id="IPR020568">
    <property type="entry name" value="Ribosomal_Su5_D2-typ_SF"/>
</dbReference>
<feature type="domain" description="GHMP kinase C-terminal" evidence="3">
    <location>
        <begin position="309"/>
        <end position="391"/>
    </location>
</feature>
<dbReference type="CTD" id="8231950"/>
<dbReference type="GO" id="GO:0006012">
    <property type="term" value="P:galactose metabolic process"/>
    <property type="evidence" value="ECO:0007669"/>
    <property type="project" value="InterPro"/>
</dbReference>
<dbReference type="InterPro" id="IPR006206">
    <property type="entry name" value="Mevalonate/galactokinase"/>
</dbReference>
<keyword evidence="5" id="KW-0808">Transferase</keyword>
<dbReference type="PANTHER" id="PTHR10457:SF7">
    <property type="entry name" value="GALACTOKINASE-RELATED"/>
    <property type="match status" value="1"/>
</dbReference>
<dbReference type="EC" id="2.7.1.6" evidence="5"/>
<keyword evidence="7" id="KW-1185">Reference proteome</keyword>
<dbReference type="RefSeq" id="XP_002427861.1">
    <property type="nucleotide sequence ID" value="XM_002427816.1"/>
</dbReference>
<dbReference type="EnsemblMetazoa" id="PHUM349850-RA">
    <property type="protein sequence ID" value="PHUM349850-PA"/>
    <property type="gene ID" value="PHUM349850"/>
</dbReference>
<dbReference type="GO" id="GO:0004335">
    <property type="term" value="F:galactokinase activity"/>
    <property type="evidence" value="ECO:0007669"/>
    <property type="project" value="UniProtKB-EC"/>
</dbReference>
<dbReference type="GeneID" id="8231950"/>
<evidence type="ECO:0000313" key="6">
    <source>
        <dbReference type="EnsemblMetazoa" id="PHUM349850-PA"/>
    </source>
</evidence>
<dbReference type="GO" id="GO:0005829">
    <property type="term" value="C:cytosol"/>
    <property type="evidence" value="ECO:0007669"/>
    <property type="project" value="TreeGrafter"/>
</dbReference>
<accession>E0VP18</accession>
<dbReference type="InterPro" id="IPR000705">
    <property type="entry name" value="Galactokinase"/>
</dbReference>
<reference evidence="5" key="2">
    <citation type="submission" date="2007-04" db="EMBL/GenBank/DDBJ databases">
        <title>The genome of the human body louse.</title>
        <authorList>
            <consortium name="The Human Body Louse Genome Consortium"/>
            <person name="Kirkness E."/>
            <person name="Walenz B."/>
            <person name="Hass B."/>
            <person name="Bruggner R."/>
            <person name="Strausberg R."/>
        </authorList>
    </citation>
    <scope>NUCLEOTIDE SEQUENCE</scope>
    <source>
        <strain evidence="5">USDA</strain>
    </source>
</reference>
<evidence type="ECO:0000313" key="7">
    <source>
        <dbReference type="Proteomes" id="UP000009046"/>
    </source>
</evidence>
<dbReference type="KEGG" id="phu:Phum_PHUM349850"/>
<dbReference type="Gene3D" id="3.30.230.10">
    <property type="match status" value="1"/>
</dbReference>
<name>E0VP18_PEDHC</name>
<dbReference type="InParanoid" id="E0VP18"/>
<dbReference type="PRINTS" id="PR00473">
    <property type="entry name" value="GALCTOKINASE"/>
</dbReference>
<proteinExistence type="predicted"/>
<dbReference type="Proteomes" id="UP000009046">
    <property type="component" value="Unassembled WGS sequence"/>
</dbReference>
<protein>
    <submittedName>
        <fullName evidence="5 6">Galactokinase, putative</fullName>
        <ecNumber evidence="5">2.7.1.6</ecNumber>
    </submittedName>
</protein>
<reference evidence="5" key="1">
    <citation type="submission" date="2007-04" db="EMBL/GenBank/DDBJ databases">
        <title>Annotation of Pediculus humanus corporis strain USDA.</title>
        <authorList>
            <person name="Kirkness E."/>
            <person name="Hannick L."/>
            <person name="Hass B."/>
            <person name="Bruggner R."/>
            <person name="Lawson D."/>
            <person name="Bidwell S."/>
            <person name="Joardar V."/>
            <person name="Caler E."/>
            <person name="Walenz B."/>
            <person name="Inman J."/>
            <person name="Schobel S."/>
            <person name="Galinsky K."/>
            <person name="Amedeo P."/>
            <person name="Strausberg R."/>
        </authorList>
    </citation>
    <scope>NUCLEOTIDE SEQUENCE</scope>
    <source>
        <strain evidence="5">USDA</strain>
    </source>
</reference>
<dbReference type="Gene3D" id="3.30.70.890">
    <property type="entry name" value="GHMP kinase, C-terminal domain"/>
    <property type="match status" value="1"/>
</dbReference>